<evidence type="ECO:0000256" key="3">
    <source>
        <dbReference type="ARBA" id="ARBA00022692"/>
    </source>
</evidence>
<keyword evidence="2" id="KW-1003">Cell membrane</keyword>
<evidence type="ECO:0000256" key="6">
    <source>
        <dbReference type="SAM" id="Phobius"/>
    </source>
</evidence>
<feature type="transmembrane region" description="Helical" evidence="6">
    <location>
        <begin position="180"/>
        <end position="199"/>
    </location>
</feature>
<dbReference type="PANTHER" id="PTHR30213:SF0">
    <property type="entry name" value="UPF0761 MEMBRANE PROTEIN YIHY"/>
    <property type="match status" value="1"/>
</dbReference>
<dbReference type="Proteomes" id="UP001229251">
    <property type="component" value="Unassembled WGS sequence"/>
</dbReference>
<evidence type="ECO:0000313" key="7">
    <source>
        <dbReference type="EMBL" id="MDK7186704.1"/>
    </source>
</evidence>
<proteinExistence type="predicted"/>
<accession>A0AAJ1Q4G7</accession>
<feature type="transmembrane region" description="Helical" evidence="6">
    <location>
        <begin position="92"/>
        <end position="112"/>
    </location>
</feature>
<organism evidence="7 8">
    <name type="scientific">Facklamia hominis</name>
    <dbReference type="NCBI Taxonomy" id="178214"/>
    <lineage>
        <taxon>Bacteria</taxon>
        <taxon>Bacillati</taxon>
        <taxon>Bacillota</taxon>
        <taxon>Bacilli</taxon>
        <taxon>Lactobacillales</taxon>
        <taxon>Aerococcaceae</taxon>
        <taxon>Facklamia</taxon>
    </lineage>
</organism>
<keyword evidence="4 6" id="KW-1133">Transmembrane helix</keyword>
<dbReference type="NCBIfam" id="TIGR00765">
    <property type="entry name" value="yihY_not_rbn"/>
    <property type="match status" value="1"/>
</dbReference>
<dbReference type="PANTHER" id="PTHR30213">
    <property type="entry name" value="INNER MEMBRANE PROTEIN YHJD"/>
    <property type="match status" value="1"/>
</dbReference>
<reference evidence="7" key="1">
    <citation type="submission" date="2023-05" db="EMBL/GenBank/DDBJ databases">
        <title>Cataloging the Phylogenetic Diversity of Human Bladder Bacteria.</title>
        <authorList>
            <person name="Du J."/>
        </authorList>
    </citation>
    <scope>NUCLEOTIDE SEQUENCE</scope>
    <source>
        <strain evidence="7">UMB1231</strain>
    </source>
</reference>
<name>A0AAJ1Q4G7_9LACT</name>
<evidence type="ECO:0000256" key="5">
    <source>
        <dbReference type="ARBA" id="ARBA00023136"/>
    </source>
</evidence>
<feature type="transmembrane region" description="Helical" evidence="6">
    <location>
        <begin position="33"/>
        <end position="56"/>
    </location>
</feature>
<comment type="caution">
    <text evidence="7">The sequence shown here is derived from an EMBL/GenBank/DDBJ whole genome shotgun (WGS) entry which is preliminary data.</text>
</comment>
<sequence>MRQKTKMDPLKKFIYLLRLNSGQGHLTSYAAELTFYILLAVIPLLLVFTNVLALLPTNPQEVALTLKNILPSEVAQVVIPIVVSYLNHTSTGAFSLGLVFSLWPASQVFNTLQRVFHRIYKIERSKNFMFQRLFAYLFTWLIVMVALITSFIFMFGEYLITQLNQYLLINLNIVITLIQQGWFLASLVLFICLVLLYTYLPNNHRRWVDSIPGAVLAMIGFTLISRLFDIYINHFNPSASSNTALGVGIVILMWLYFNGIVLLAGAYVNVLVFDFKHISSDELLYRVKQQKNLQVHSIDFDPQWQYRPYLTGKLKPCSKKEF</sequence>
<feature type="transmembrane region" description="Helical" evidence="6">
    <location>
        <begin position="133"/>
        <end position="160"/>
    </location>
</feature>
<dbReference type="RefSeq" id="WP_016647658.1">
    <property type="nucleotide sequence ID" value="NZ_JASOOE010000003.1"/>
</dbReference>
<feature type="transmembrane region" description="Helical" evidence="6">
    <location>
        <begin position="211"/>
        <end position="232"/>
    </location>
</feature>
<keyword evidence="3 6" id="KW-0812">Transmembrane</keyword>
<comment type="subcellular location">
    <subcellularLocation>
        <location evidence="1">Cell membrane</location>
        <topology evidence="1">Multi-pass membrane protein</topology>
    </subcellularLocation>
</comment>
<dbReference type="PIRSF" id="PIRSF035875">
    <property type="entry name" value="RNase_BN"/>
    <property type="match status" value="1"/>
</dbReference>
<protein>
    <submittedName>
        <fullName evidence="7">YihY/virulence factor BrkB family protein</fullName>
    </submittedName>
</protein>
<evidence type="ECO:0000256" key="2">
    <source>
        <dbReference type="ARBA" id="ARBA00022475"/>
    </source>
</evidence>
<evidence type="ECO:0000313" key="8">
    <source>
        <dbReference type="Proteomes" id="UP001229251"/>
    </source>
</evidence>
<evidence type="ECO:0000256" key="1">
    <source>
        <dbReference type="ARBA" id="ARBA00004651"/>
    </source>
</evidence>
<dbReference type="GO" id="GO:0005886">
    <property type="term" value="C:plasma membrane"/>
    <property type="evidence" value="ECO:0007669"/>
    <property type="project" value="UniProtKB-SubCell"/>
</dbReference>
<dbReference type="AlphaFoldDB" id="A0AAJ1Q4G7"/>
<dbReference type="Pfam" id="PF03631">
    <property type="entry name" value="Virul_fac_BrkB"/>
    <property type="match status" value="1"/>
</dbReference>
<dbReference type="EMBL" id="JASOOE010000003">
    <property type="protein sequence ID" value="MDK7186704.1"/>
    <property type="molecule type" value="Genomic_DNA"/>
</dbReference>
<dbReference type="InterPro" id="IPR017039">
    <property type="entry name" value="Virul_fac_BrkB"/>
</dbReference>
<feature type="transmembrane region" description="Helical" evidence="6">
    <location>
        <begin position="244"/>
        <end position="268"/>
    </location>
</feature>
<gene>
    <name evidence="7" type="ORF">QP433_01770</name>
</gene>
<evidence type="ECO:0000256" key="4">
    <source>
        <dbReference type="ARBA" id="ARBA00022989"/>
    </source>
</evidence>
<keyword evidence="5 6" id="KW-0472">Membrane</keyword>